<evidence type="ECO:0000256" key="7">
    <source>
        <dbReference type="SAM" id="Coils"/>
    </source>
</evidence>
<reference evidence="10" key="1">
    <citation type="submission" date="2021-01" db="EMBL/GenBank/DDBJ databases">
        <authorList>
            <person name="Corre E."/>
            <person name="Pelletier E."/>
            <person name="Niang G."/>
            <person name="Scheremetjew M."/>
            <person name="Finn R."/>
            <person name="Kale V."/>
            <person name="Holt S."/>
            <person name="Cochrane G."/>
            <person name="Meng A."/>
            <person name="Brown T."/>
            <person name="Cohen L."/>
        </authorList>
    </citation>
    <scope>NUCLEOTIDE SEQUENCE</scope>
    <source>
        <strain evidence="10">MM31A-1</strain>
    </source>
</reference>
<dbReference type="PANTHER" id="PTHR13140:SF845">
    <property type="entry name" value="MYOSIN-LIKE PROTEIN"/>
    <property type="match status" value="1"/>
</dbReference>
<protein>
    <recommendedName>
        <fullName evidence="9">Myosin motor domain-containing protein</fullName>
    </recommendedName>
</protein>
<keyword evidence="4 6" id="KW-0505">Motor protein</keyword>
<proteinExistence type="inferred from homology"/>
<dbReference type="Gene3D" id="1.20.5.190">
    <property type="match status" value="1"/>
</dbReference>
<evidence type="ECO:0000256" key="1">
    <source>
        <dbReference type="ARBA" id="ARBA00022741"/>
    </source>
</evidence>
<evidence type="ECO:0000256" key="2">
    <source>
        <dbReference type="ARBA" id="ARBA00022840"/>
    </source>
</evidence>
<evidence type="ECO:0000256" key="8">
    <source>
        <dbReference type="SAM" id="MobiDB-lite"/>
    </source>
</evidence>
<dbReference type="SUPFAM" id="SSF52540">
    <property type="entry name" value="P-loop containing nucleoside triphosphate hydrolases"/>
    <property type="match status" value="1"/>
</dbReference>
<feature type="region of interest" description="Disordered" evidence="8">
    <location>
        <begin position="1116"/>
        <end position="1147"/>
    </location>
</feature>
<dbReference type="GO" id="GO:0016020">
    <property type="term" value="C:membrane"/>
    <property type="evidence" value="ECO:0007669"/>
    <property type="project" value="TreeGrafter"/>
</dbReference>
<evidence type="ECO:0000256" key="3">
    <source>
        <dbReference type="ARBA" id="ARBA00023123"/>
    </source>
</evidence>
<sequence length="1669" mass="187725">MEAGARIWISDAEGDDAWILAEVKSRTAALLTAFPIHKPSSIIERPHLESESKSKEGDNDAPGELKYEGVELANNPLSETEQAEGKDNDMITLPHLHEPAILHAIGERFDRGEIYTWTGPVLIAVNPFQRLPLYTNEILEKYRRAGLLRSQGMGSTTVTLDPHIYAIADLSYRQMMAPGRKSQAILISGESGAGKTESTKIVMLYLTTLGMAANAGGGSGEIVEKRKSNGNGELTVMEKVLQSNPILEAFGNARTLRNDNSSRFGKFIELGFSRSGSLLGAKVQTYLLEKVRLGFHASGERNYHIFYQLLRGATEDQKRLYNFHDGDTHGIELCNYFHYTGQGGAPTLREFTDEEGLGYTLKAMKSIWQEEKVSKVLALCAGLLHLGQVNFDSVENEGGQQVAAIAEGNAQNSLTFASDLLGVDMTMLKTALTERILVTRGEAITIQLAPEKASDSRDALTKTIYGALFLWVVQEVNQSILWEKDGDVRSSVGVLDIFGFECFAINSFEQLCINFTNEALQQQFNKFIFKMEQAEYEREEINWDFISFPDNQDCLDTIQSRPSGILAMLDDEARLGARGNDRNWADRLYKHFIPNKNQVESDNTRFSATPIEKSRSIFTIRHFAGPVKYTATTGFLEKNKDEIPVTAHNLFDFAESWLIKEIYAVQKKETEEGACAKSNGKPAKTKTVGQQFKEQLTQLMTKIETVEPHYIRCLKPNDAAKPNMMTRRRLTEQLRYGGVLEAVRVARMGFPVRMNHDLFFQEYRKLSPSVGDEKLSWSLSGNAQALCVRLVDMLLVEGKKDHDAGPKNPNEEGIGRFEKVRRLQLRPIPMVFPKTDVQLGKNKVFMRKPAHDALEAHRVFHQTAAATILQAWIRGLQKRVRFLITSEAVLDVQRFYRGCKGRERWWKLREDVAGQLLTNHFRMLIVRRRFARAKFGIVLLQGFYRGHATRRELATIKIQSQHRMRKQYHKFRLVVKASIALQCRLRRGIAKKVLAELKYEQKDIGKLKQNNEKLKLEMASLKAMLAAEAKGSAGKAASEMQLREKEEEIAKLEKRIHHLEAELAREKETAKKLELKLEKEKSRFAKREEDITSLRQQNKNLKSNAAAAQAAVYQLPPGSPRLVPPASPRPRAQLPQHRSVESIPKMPDLEPELQTSSSAEVQTEAQTVYVEKIVEIDVHPAQLAEQKALVQRLEEELNKERRSRMNADGEVIRLRAEINGVTLDDAMIQALIPEGIDKQKPDLMPVMENQSSFTTHMTSATDESTDGGTVVQLPPLPPQPSSPIRARQPTIAASIENDINKGMDNLRNLIRSPSDFLPMIRRGHTKEAQSKDMAPVGWNANATSRKEREEALRDSAHNFEMKQNKFSSMLEHGIEVSMWQLNRNADFGSSSDDFPLKGSPMHIKLARRGDMLVQASLVFSMKGGYLSKALSRRKVDKTALEPLSITEILGVSAGCEGYDHNNLPSSSRKSKKGENKNGSLFITIKGTPTPLASSRLYFLKFKSRSVRNDLLMGLRGLLADLQVNEGISISTIQNPSMNSENNATDTPRRMSSNLPQDADKILVPLPEVHKAINSERESYDRLLLLMLQGSTDLKNSEDDLVGLRGTLEAVFAESKEKDKIQANDSKLIMQLSKKLETLLMDNEDLRDQNENLNHRIITLENEKVGVYET</sequence>
<dbReference type="InterPro" id="IPR001609">
    <property type="entry name" value="Myosin_head_motor_dom-like"/>
</dbReference>
<dbReference type="Gene3D" id="1.20.120.720">
    <property type="entry name" value="Myosin VI head, motor domain, U50 subdomain"/>
    <property type="match status" value="1"/>
</dbReference>
<dbReference type="Gene3D" id="1.20.58.530">
    <property type="match status" value="1"/>
</dbReference>
<dbReference type="GO" id="GO:0051015">
    <property type="term" value="F:actin filament binding"/>
    <property type="evidence" value="ECO:0007669"/>
    <property type="project" value="TreeGrafter"/>
</dbReference>
<dbReference type="GO" id="GO:0005524">
    <property type="term" value="F:ATP binding"/>
    <property type="evidence" value="ECO:0007669"/>
    <property type="project" value="UniProtKB-UniRule"/>
</dbReference>
<keyword evidence="2 6" id="KW-0067">ATP-binding</keyword>
<dbReference type="SMART" id="SM00242">
    <property type="entry name" value="MYSc"/>
    <property type="match status" value="1"/>
</dbReference>
<dbReference type="Gene3D" id="3.40.850.10">
    <property type="entry name" value="Kinesin motor domain"/>
    <property type="match status" value="1"/>
</dbReference>
<evidence type="ECO:0000259" key="9">
    <source>
        <dbReference type="PROSITE" id="PS51456"/>
    </source>
</evidence>
<evidence type="ECO:0000256" key="5">
    <source>
        <dbReference type="ARBA" id="ARBA00023203"/>
    </source>
</evidence>
<dbReference type="GO" id="GO:0016459">
    <property type="term" value="C:myosin complex"/>
    <property type="evidence" value="ECO:0007669"/>
    <property type="project" value="UniProtKB-KW"/>
</dbReference>
<gene>
    <name evidence="10" type="ORF">CDEB00056_LOCUS10313</name>
</gene>
<keyword evidence="3 6" id="KW-0518">Myosin</keyword>
<name>A0A7S3Q4D4_9STRA</name>
<feature type="region of interest" description="Actin-binding" evidence="6">
    <location>
        <begin position="696"/>
        <end position="718"/>
    </location>
</feature>
<keyword evidence="1 6" id="KW-0547">Nucleotide-binding</keyword>
<feature type="compositionally biased region" description="Basic and acidic residues" evidence="8">
    <location>
        <begin position="44"/>
        <end position="64"/>
    </location>
</feature>
<dbReference type="GO" id="GO:0005737">
    <property type="term" value="C:cytoplasm"/>
    <property type="evidence" value="ECO:0007669"/>
    <property type="project" value="TreeGrafter"/>
</dbReference>
<keyword evidence="5 6" id="KW-0009">Actin-binding</keyword>
<feature type="coiled-coil region" evidence="7">
    <location>
        <begin position="997"/>
        <end position="1111"/>
    </location>
</feature>
<dbReference type="PANTHER" id="PTHR13140">
    <property type="entry name" value="MYOSIN"/>
    <property type="match status" value="1"/>
</dbReference>
<dbReference type="InterPro" id="IPR027417">
    <property type="entry name" value="P-loop_NTPase"/>
</dbReference>
<dbReference type="SMART" id="SM00015">
    <property type="entry name" value="IQ"/>
    <property type="match status" value="4"/>
</dbReference>
<feature type="coiled-coil region" evidence="7">
    <location>
        <begin position="1183"/>
        <end position="1210"/>
    </location>
</feature>
<comment type="similarity">
    <text evidence="6">Belongs to the TRAFAC class myosin-kinesin ATPase superfamily. Myosin family.</text>
</comment>
<feature type="region of interest" description="Disordered" evidence="8">
    <location>
        <begin position="42"/>
        <end position="64"/>
    </location>
</feature>
<dbReference type="PROSITE" id="PS50096">
    <property type="entry name" value="IQ"/>
    <property type="match status" value="2"/>
</dbReference>
<evidence type="ECO:0000256" key="6">
    <source>
        <dbReference type="PROSITE-ProRule" id="PRU00782"/>
    </source>
</evidence>
<dbReference type="Gene3D" id="6.20.240.20">
    <property type="match status" value="1"/>
</dbReference>
<dbReference type="Pfam" id="PF00063">
    <property type="entry name" value="Myosin_head"/>
    <property type="match status" value="1"/>
</dbReference>
<feature type="binding site" evidence="6">
    <location>
        <begin position="189"/>
        <end position="196"/>
    </location>
    <ligand>
        <name>ATP</name>
        <dbReference type="ChEBI" id="CHEBI:30616"/>
    </ligand>
</feature>
<dbReference type="InterPro" id="IPR000048">
    <property type="entry name" value="IQ_motif_EF-hand-BS"/>
</dbReference>
<dbReference type="InterPro" id="IPR036961">
    <property type="entry name" value="Kinesin_motor_dom_sf"/>
</dbReference>
<keyword evidence="7" id="KW-0175">Coiled coil</keyword>
<feature type="domain" description="Myosin motor" evidence="9">
    <location>
        <begin position="85"/>
        <end position="859"/>
    </location>
</feature>
<dbReference type="GO" id="GO:0000146">
    <property type="term" value="F:microfilament motor activity"/>
    <property type="evidence" value="ECO:0007669"/>
    <property type="project" value="TreeGrafter"/>
</dbReference>
<dbReference type="EMBL" id="HBIO01013259">
    <property type="protein sequence ID" value="CAE0465472.1"/>
    <property type="molecule type" value="Transcribed_RNA"/>
</dbReference>
<feature type="coiled-coil region" evidence="7">
    <location>
        <begin position="1628"/>
        <end position="1662"/>
    </location>
</feature>
<organism evidence="10">
    <name type="scientific">Chaetoceros debilis</name>
    <dbReference type="NCBI Taxonomy" id="122233"/>
    <lineage>
        <taxon>Eukaryota</taxon>
        <taxon>Sar</taxon>
        <taxon>Stramenopiles</taxon>
        <taxon>Ochrophyta</taxon>
        <taxon>Bacillariophyta</taxon>
        <taxon>Coscinodiscophyceae</taxon>
        <taxon>Chaetocerotophycidae</taxon>
        <taxon>Chaetocerotales</taxon>
        <taxon>Chaetocerotaceae</taxon>
        <taxon>Chaetoceros</taxon>
    </lineage>
</organism>
<accession>A0A7S3Q4D4</accession>
<evidence type="ECO:0000256" key="4">
    <source>
        <dbReference type="ARBA" id="ARBA00023175"/>
    </source>
</evidence>
<dbReference type="PRINTS" id="PR00193">
    <property type="entry name" value="MYOSINHEAVY"/>
</dbReference>
<evidence type="ECO:0000313" key="10">
    <source>
        <dbReference type="EMBL" id="CAE0465472.1"/>
    </source>
</evidence>
<dbReference type="Gene3D" id="1.10.10.820">
    <property type="match status" value="1"/>
</dbReference>
<dbReference type="PROSITE" id="PS51456">
    <property type="entry name" value="MYOSIN_MOTOR"/>
    <property type="match status" value="1"/>
</dbReference>
<feature type="compositionally biased region" description="Pro residues" evidence="8">
    <location>
        <begin position="1117"/>
        <end position="1128"/>
    </location>
</feature>
<dbReference type="GO" id="GO:0007015">
    <property type="term" value="P:actin filament organization"/>
    <property type="evidence" value="ECO:0007669"/>
    <property type="project" value="TreeGrafter"/>
</dbReference>